<dbReference type="Pfam" id="PF02810">
    <property type="entry name" value="SEC-C"/>
    <property type="match status" value="1"/>
</dbReference>
<dbReference type="OrthoDB" id="21421at2"/>
<keyword evidence="3" id="KW-1185">Reference proteome</keyword>
<protein>
    <submittedName>
        <fullName evidence="2">SEC-C motif-containing protein</fullName>
    </submittedName>
</protein>
<dbReference type="AlphaFoldDB" id="A0A317PHW9"/>
<dbReference type="PANTHER" id="PTHR33747:SF1">
    <property type="entry name" value="ADENYLATE CYCLASE-ASSOCIATED CAP C-TERMINAL DOMAIN-CONTAINING PROTEIN"/>
    <property type="match status" value="1"/>
</dbReference>
<evidence type="ECO:0000259" key="1">
    <source>
        <dbReference type="Pfam" id="PF17775"/>
    </source>
</evidence>
<dbReference type="PANTHER" id="PTHR33747">
    <property type="entry name" value="UPF0225 PROTEIN SCO1677"/>
    <property type="match status" value="1"/>
</dbReference>
<feature type="domain" description="YchJ-like middle NTF2-like" evidence="1">
    <location>
        <begin position="26"/>
        <end position="124"/>
    </location>
</feature>
<evidence type="ECO:0000313" key="2">
    <source>
        <dbReference type="EMBL" id="PWV99182.1"/>
    </source>
</evidence>
<gene>
    <name evidence="2" type="ORF">DFR52_104475</name>
</gene>
<proteinExistence type="predicted"/>
<dbReference type="Gene3D" id="3.10.450.50">
    <property type="match status" value="1"/>
</dbReference>
<sequence>MPCPCGLPRDLSACCGRYLAGAAAPTAEALMRSRYTAYATGDLDHIERTCAGPAAAGFDRAELAASQLGTEWLGLEIRAIRRGSDADSEGTVSFVARYRHAGRDGAVEETSRFVRIDGSWCYAEAEFPVAASAARPGRNDPCPCGSGSKYKKCCGA</sequence>
<organism evidence="2 3">
    <name type="scientific">Hoeflea marina</name>
    <dbReference type="NCBI Taxonomy" id="274592"/>
    <lineage>
        <taxon>Bacteria</taxon>
        <taxon>Pseudomonadati</taxon>
        <taxon>Pseudomonadota</taxon>
        <taxon>Alphaproteobacteria</taxon>
        <taxon>Hyphomicrobiales</taxon>
        <taxon>Rhizobiaceae</taxon>
        <taxon>Hoeflea</taxon>
    </lineage>
</organism>
<comment type="caution">
    <text evidence="2">The sequence shown here is derived from an EMBL/GenBank/DDBJ whole genome shotgun (WGS) entry which is preliminary data.</text>
</comment>
<dbReference type="Pfam" id="PF17775">
    <property type="entry name" value="YchJ_M-like"/>
    <property type="match status" value="1"/>
</dbReference>
<name>A0A317PHW9_9HYPH</name>
<dbReference type="InterPro" id="IPR048469">
    <property type="entry name" value="YchJ-like_M"/>
</dbReference>
<evidence type="ECO:0000313" key="3">
    <source>
        <dbReference type="Proteomes" id="UP000246352"/>
    </source>
</evidence>
<reference evidence="2 3" key="1">
    <citation type="submission" date="2018-05" db="EMBL/GenBank/DDBJ databases">
        <title>Genomic Encyclopedia of Type Strains, Phase IV (KMG-IV): sequencing the most valuable type-strain genomes for metagenomic binning, comparative biology and taxonomic classification.</title>
        <authorList>
            <person name="Goeker M."/>
        </authorList>
    </citation>
    <scope>NUCLEOTIDE SEQUENCE [LARGE SCALE GENOMIC DNA]</scope>
    <source>
        <strain evidence="2 3">DSM 16791</strain>
    </source>
</reference>
<dbReference type="InterPro" id="IPR004027">
    <property type="entry name" value="SEC_C_motif"/>
</dbReference>
<dbReference type="SUPFAM" id="SSF54427">
    <property type="entry name" value="NTF2-like"/>
    <property type="match status" value="1"/>
</dbReference>
<dbReference type="RefSeq" id="WP_110033323.1">
    <property type="nucleotide sequence ID" value="NZ_QGTR01000004.1"/>
</dbReference>
<dbReference type="EMBL" id="QGTR01000004">
    <property type="protein sequence ID" value="PWV99182.1"/>
    <property type="molecule type" value="Genomic_DNA"/>
</dbReference>
<dbReference type="Proteomes" id="UP000246352">
    <property type="component" value="Unassembled WGS sequence"/>
</dbReference>
<dbReference type="SUPFAM" id="SSF103642">
    <property type="entry name" value="Sec-C motif"/>
    <property type="match status" value="1"/>
</dbReference>
<dbReference type="InterPro" id="IPR032710">
    <property type="entry name" value="NTF2-like_dom_sf"/>
</dbReference>
<accession>A0A317PHW9</accession>